<dbReference type="GO" id="GO:0009791">
    <property type="term" value="P:post-embryonic development"/>
    <property type="evidence" value="ECO:0007669"/>
    <property type="project" value="UniProtKB-ARBA"/>
</dbReference>
<feature type="region of interest" description="Disordered" evidence="11">
    <location>
        <begin position="624"/>
        <end position="645"/>
    </location>
</feature>
<keyword evidence="8 10" id="KW-0539">Nucleus</keyword>
<dbReference type="AlphaFoldDB" id="A0A915NB62"/>
<dbReference type="SMART" id="SM01380">
    <property type="entry name" value="Ribosomal_L31e"/>
    <property type="match status" value="1"/>
</dbReference>
<evidence type="ECO:0000313" key="14">
    <source>
        <dbReference type="Proteomes" id="UP000887561"/>
    </source>
</evidence>
<dbReference type="Gene3D" id="3.10.440.10">
    <property type="match status" value="1"/>
</dbReference>
<dbReference type="PROSITE" id="PS01144">
    <property type="entry name" value="RIBOSOMAL_L31E"/>
    <property type="match status" value="1"/>
</dbReference>
<dbReference type="GO" id="GO:0030154">
    <property type="term" value="P:cell differentiation"/>
    <property type="evidence" value="ECO:0007669"/>
    <property type="project" value="TreeGrafter"/>
</dbReference>
<keyword evidence="3" id="KW-0479">Metal-binding</keyword>
<dbReference type="CDD" id="cd00463">
    <property type="entry name" value="Ribosomal_L31e"/>
    <property type="match status" value="1"/>
</dbReference>
<dbReference type="GO" id="GO:0000978">
    <property type="term" value="F:RNA polymerase II cis-regulatory region sequence-specific DNA binding"/>
    <property type="evidence" value="ECO:0007669"/>
    <property type="project" value="TreeGrafter"/>
</dbReference>
<dbReference type="SUPFAM" id="SSF56366">
    <property type="entry name" value="SMAD MH1 domain"/>
    <property type="match status" value="1"/>
</dbReference>
<dbReference type="PANTHER" id="PTHR13703">
    <property type="entry name" value="SMAD"/>
    <property type="match status" value="1"/>
</dbReference>
<dbReference type="InterPro" id="IPR008984">
    <property type="entry name" value="SMAD_FHA_dom_sf"/>
</dbReference>
<dbReference type="InterPro" id="IPR001132">
    <property type="entry name" value="SMAD_dom_Dwarfin-type"/>
</dbReference>
<keyword evidence="5" id="KW-0689">Ribosomal protein</keyword>
<evidence type="ECO:0000256" key="6">
    <source>
        <dbReference type="ARBA" id="ARBA00023015"/>
    </source>
</evidence>
<dbReference type="InterPro" id="IPR023621">
    <property type="entry name" value="Ribosomal_eL31_dom_sf"/>
</dbReference>
<evidence type="ECO:0000256" key="7">
    <source>
        <dbReference type="ARBA" id="ARBA00023163"/>
    </source>
</evidence>
<evidence type="ECO:0000256" key="11">
    <source>
        <dbReference type="SAM" id="MobiDB-lite"/>
    </source>
</evidence>
<dbReference type="GO" id="GO:0046872">
    <property type="term" value="F:metal ion binding"/>
    <property type="evidence" value="ECO:0007669"/>
    <property type="project" value="UniProtKB-KW"/>
</dbReference>
<comment type="similarity">
    <text evidence="2">Belongs to the eukaryotic ribosomal protein eL31 family.</text>
</comment>
<dbReference type="GO" id="GO:0070411">
    <property type="term" value="F:I-SMAD binding"/>
    <property type="evidence" value="ECO:0007669"/>
    <property type="project" value="TreeGrafter"/>
</dbReference>
<dbReference type="InterPro" id="IPR003619">
    <property type="entry name" value="MAD_homology1_Dwarfin-type"/>
</dbReference>
<dbReference type="Gene3D" id="2.60.200.10">
    <property type="match status" value="1"/>
</dbReference>
<keyword evidence="4" id="KW-0862">Zinc</keyword>
<dbReference type="GO" id="GO:0006412">
    <property type="term" value="P:translation"/>
    <property type="evidence" value="ECO:0007669"/>
    <property type="project" value="InterPro"/>
</dbReference>
<dbReference type="PROSITE" id="PS51076">
    <property type="entry name" value="MH2"/>
    <property type="match status" value="1"/>
</dbReference>
<evidence type="ECO:0000259" key="12">
    <source>
        <dbReference type="PROSITE" id="PS51075"/>
    </source>
</evidence>
<dbReference type="WBParaSite" id="scaffold8732_cov275.g13314">
    <property type="protein sequence ID" value="scaffold8732_cov275.g13314"/>
    <property type="gene ID" value="scaffold8732_cov275.g13314"/>
</dbReference>
<dbReference type="Pfam" id="PF03165">
    <property type="entry name" value="MH1"/>
    <property type="match status" value="1"/>
</dbReference>
<dbReference type="SUPFAM" id="SSF54575">
    <property type="entry name" value="Ribosomal protein L31e"/>
    <property type="match status" value="1"/>
</dbReference>
<evidence type="ECO:0000256" key="2">
    <source>
        <dbReference type="ARBA" id="ARBA00010808"/>
    </source>
</evidence>
<feature type="domain" description="MH1" evidence="12">
    <location>
        <begin position="451"/>
        <end position="575"/>
    </location>
</feature>
<evidence type="ECO:0000256" key="1">
    <source>
        <dbReference type="ARBA" id="ARBA00005545"/>
    </source>
</evidence>
<dbReference type="CDD" id="cd10492">
    <property type="entry name" value="MH1_SMAD_4"/>
    <property type="match status" value="1"/>
</dbReference>
<reference evidence="15" key="1">
    <citation type="submission" date="2022-11" db="UniProtKB">
        <authorList>
            <consortium name="WormBaseParasite"/>
        </authorList>
    </citation>
    <scope>IDENTIFICATION</scope>
</reference>
<dbReference type="Pfam" id="PF01198">
    <property type="entry name" value="Ribosomal_L31e"/>
    <property type="match status" value="1"/>
</dbReference>
<feature type="region of interest" description="Disordered" evidence="11">
    <location>
        <begin position="423"/>
        <end position="444"/>
    </location>
</feature>
<feature type="compositionally biased region" description="Polar residues" evidence="11">
    <location>
        <begin position="423"/>
        <end position="434"/>
    </location>
</feature>
<evidence type="ECO:0000313" key="15">
    <source>
        <dbReference type="WBParaSite" id="scaffold8732_cov275.g13314"/>
    </source>
</evidence>
<feature type="domain" description="MH2" evidence="13">
    <location>
        <begin position="746"/>
        <end position="967"/>
    </location>
</feature>
<dbReference type="SUPFAM" id="SSF49879">
    <property type="entry name" value="SMAD/FHA domain"/>
    <property type="match status" value="1"/>
</dbReference>
<dbReference type="GO" id="GO:0005840">
    <property type="term" value="C:ribosome"/>
    <property type="evidence" value="ECO:0007669"/>
    <property type="project" value="UniProtKB-KW"/>
</dbReference>
<evidence type="ECO:0000256" key="8">
    <source>
        <dbReference type="ARBA" id="ARBA00023242"/>
    </source>
</evidence>
<feature type="region of interest" description="Disordered" evidence="11">
    <location>
        <begin position="28"/>
        <end position="70"/>
    </location>
</feature>
<dbReference type="PANTHER" id="PTHR13703:SF45">
    <property type="entry name" value="MOTHERS AGAINST DECAPENTAPLEGIC HOMOLOG"/>
    <property type="match status" value="1"/>
</dbReference>
<dbReference type="GO" id="GO:1990904">
    <property type="term" value="C:ribonucleoprotein complex"/>
    <property type="evidence" value="ECO:0007669"/>
    <property type="project" value="UniProtKB-KW"/>
</dbReference>
<dbReference type="InterPro" id="IPR020052">
    <property type="entry name" value="Ribosomal_eL31_CS"/>
</dbReference>
<dbReference type="InterPro" id="IPR000054">
    <property type="entry name" value="Ribosomal_eL31"/>
</dbReference>
<evidence type="ECO:0000256" key="9">
    <source>
        <dbReference type="ARBA" id="ARBA00023274"/>
    </source>
</evidence>
<dbReference type="GO" id="GO:0005737">
    <property type="term" value="C:cytoplasm"/>
    <property type="evidence" value="ECO:0007669"/>
    <property type="project" value="UniProtKB-SubCell"/>
</dbReference>
<dbReference type="SMART" id="SM00524">
    <property type="entry name" value="DWB"/>
    <property type="match status" value="1"/>
</dbReference>
<keyword evidence="14" id="KW-1185">Reference proteome</keyword>
<name>A0A915NB62_MELJA</name>
<dbReference type="GO" id="GO:0030509">
    <property type="term" value="P:BMP signaling pathway"/>
    <property type="evidence" value="ECO:0007669"/>
    <property type="project" value="TreeGrafter"/>
</dbReference>
<dbReference type="GO" id="GO:0051239">
    <property type="term" value="P:regulation of multicellular organismal process"/>
    <property type="evidence" value="ECO:0007669"/>
    <property type="project" value="UniProtKB-ARBA"/>
</dbReference>
<dbReference type="FunFam" id="3.10.440.10:FF:000001">
    <property type="entry name" value="60S ribosomal protein L31"/>
    <property type="match status" value="1"/>
</dbReference>
<protein>
    <recommendedName>
        <fullName evidence="10">Mothers against decapentaplegic homolog</fullName>
        <shortName evidence="10">MAD homolog</shortName>
        <shortName evidence="10">Mothers against DPP homolog</shortName>
    </recommendedName>
    <alternativeName>
        <fullName evidence="10">SMAD family member</fullName>
    </alternativeName>
</protein>
<organism evidence="14 15">
    <name type="scientific">Meloidogyne javanica</name>
    <name type="common">Root-knot nematode worm</name>
    <dbReference type="NCBI Taxonomy" id="6303"/>
    <lineage>
        <taxon>Eukaryota</taxon>
        <taxon>Metazoa</taxon>
        <taxon>Ecdysozoa</taxon>
        <taxon>Nematoda</taxon>
        <taxon>Chromadorea</taxon>
        <taxon>Rhabditida</taxon>
        <taxon>Tylenchina</taxon>
        <taxon>Tylenchomorpha</taxon>
        <taxon>Tylenchoidea</taxon>
        <taxon>Meloidogynidae</taxon>
        <taxon>Meloidogyninae</taxon>
        <taxon>Meloidogyne</taxon>
        <taxon>Meloidogyne incognita group</taxon>
    </lineage>
</organism>
<keyword evidence="9" id="KW-0687">Ribonucleoprotein</keyword>
<feature type="compositionally biased region" description="Polar residues" evidence="11">
    <location>
        <begin position="52"/>
        <end position="64"/>
    </location>
</feature>
<dbReference type="SMART" id="SM00523">
    <property type="entry name" value="DWA"/>
    <property type="match status" value="1"/>
</dbReference>
<comment type="subcellular location">
    <subcellularLocation>
        <location evidence="10">Cytoplasm</location>
    </subcellularLocation>
    <subcellularLocation>
        <location evidence="10">Nucleus</location>
    </subcellularLocation>
</comment>
<dbReference type="InterPro" id="IPR013019">
    <property type="entry name" value="MAD_homology_MH1"/>
</dbReference>
<dbReference type="GO" id="GO:0003735">
    <property type="term" value="F:structural constituent of ribosome"/>
    <property type="evidence" value="ECO:0007669"/>
    <property type="project" value="InterPro"/>
</dbReference>
<comment type="similarity">
    <text evidence="1 10">Belongs to the dwarfin/SMAD family.</text>
</comment>
<dbReference type="Pfam" id="PF03166">
    <property type="entry name" value="MH2"/>
    <property type="match status" value="1"/>
</dbReference>
<evidence type="ECO:0000256" key="3">
    <source>
        <dbReference type="ARBA" id="ARBA00022723"/>
    </source>
</evidence>
<evidence type="ECO:0000256" key="4">
    <source>
        <dbReference type="ARBA" id="ARBA00022833"/>
    </source>
</evidence>
<dbReference type="GO" id="GO:0050793">
    <property type="term" value="P:regulation of developmental process"/>
    <property type="evidence" value="ECO:0007669"/>
    <property type="project" value="UniProtKB-ARBA"/>
</dbReference>
<keyword evidence="6 10" id="KW-0805">Transcription regulation</keyword>
<keyword evidence="10" id="KW-0963">Cytoplasm</keyword>
<dbReference type="GO" id="GO:0009653">
    <property type="term" value="P:anatomical structure morphogenesis"/>
    <property type="evidence" value="ECO:0007669"/>
    <property type="project" value="TreeGrafter"/>
</dbReference>
<proteinExistence type="inferred from homology"/>
<accession>A0A915NB62</accession>
<keyword evidence="7 10" id="KW-0804">Transcription</keyword>
<dbReference type="GO" id="GO:0000981">
    <property type="term" value="F:DNA-binding transcription factor activity, RNA polymerase II-specific"/>
    <property type="evidence" value="ECO:0007669"/>
    <property type="project" value="TreeGrafter"/>
</dbReference>
<dbReference type="InterPro" id="IPR013790">
    <property type="entry name" value="Dwarfin"/>
</dbReference>
<sequence length="1064" mass="118696">MNDNLQEQQQNSESDSNNNIFISICDEEDERENSSQLGEGTIQQKQKQQPQILSPLTTFDSDTNGNRKKQMTTEELDFIGCQRETEGAAKTMMAENIKEIAPLSEEHQAGTESTSTASLATSQLLAAAYAHFMVKQCEQSKDNYDQQILRQHQQEMLRENESNIRQREHKVAAELLSKHLQQHADTFPPLQTQTTLGLDSLNSTSTTIPANHSNTSLDIEKKFLSSSTLAVSELGSKGLASDQTERCNNPIGNISNNSTLASENLQQLILATSLLLRQQQANNKSAITEVTPLSTVGSQSVDVSAFHQVNELRQQLLGISSSTANKTATGRLLEQLFVNPSIGNKSAPTQVFTPQQFPQVSPLAIAELLRQRALIQQSKQQAVSPPPPLVIHRRVGRPPKHTSTLLQPQHLSGLLIPSETIQSKQVQNQPTQKRPSLCPGRRVPTSADPCQTIVTFLLTYNVSPDIDFSRKAIESLIKRLRDKREELDWFIQTVVEDGARPSQCITIPRTLDGRLQVAGRKGFPHVVYARIFRWGDLHKNEIKHSSICQAAFDMKCDSVCVNPYHYERVVPISVGKCGLGVDSDESSPISANGSCCASGEEISNHTIPSKSCYASPISRDIVPSSTFPSSQAKKSSPPGSDVSLTSHSQLLANMNKGLLIPMPLSFQQQQLVQKHLDRKRSACYDAQQFTMDCIKSKSTLVDDIEKVKKQRLNAEEKTNGAHNVILPTVTSFASDTPRITVSYHEWGSLVLPRRSFYGSAVHCGTRDAGDAKEFFQIGCGKIMTMGDGSATELSPLKSQQLIDARKQIGLGLVLESNDDGELFLTSYARRPLLVQSYYLDREAMRSAVDAERIKHTIFPKATIKIFDLWQSFRLMCQLHIQKRRNSPADGMLGISQDSFTFLNRLCDVRISFGVQHSHNFVDEGDGCDLLESSPCSMEIHMGRAKRILEKLIERPELANRFSIVNNAGVRPVKNGFKYRAPRAIKEVKKFAEQQMGTPDVRVDTRLNKFLWSKGIRNVPYRVRVRLSRRRNDDEDSPHKLYTLVTHVPVTSFKRLTTVNVDSED</sequence>
<evidence type="ECO:0000256" key="5">
    <source>
        <dbReference type="ARBA" id="ARBA00022980"/>
    </source>
</evidence>
<dbReference type="GO" id="GO:0060395">
    <property type="term" value="P:SMAD protein signal transduction"/>
    <property type="evidence" value="ECO:0007669"/>
    <property type="project" value="TreeGrafter"/>
</dbReference>
<dbReference type="Proteomes" id="UP000887561">
    <property type="component" value="Unplaced"/>
</dbReference>
<dbReference type="InterPro" id="IPR017855">
    <property type="entry name" value="SMAD-like_dom_sf"/>
</dbReference>
<evidence type="ECO:0000259" key="13">
    <source>
        <dbReference type="PROSITE" id="PS51076"/>
    </source>
</evidence>
<dbReference type="GO" id="GO:0071144">
    <property type="term" value="C:heteromeric SMAD protein complex"/>
    <property type="evidence" value="ECO:0007669"/>
    <property type="project" value="TreeGrafter"/>
</dbReference>
<dbReference type="PROSITE" id="PS51075">
    <property type="entry name" value="MH1"/>
    <property type="match status" value="1"/>
</dbReference>
<dbReference type="InterPro" id="IPR036578">
    <property type="entry name" value="SMAD_MH1_sf"/>
</dbReference>
<evidence type="ECO:0000256" key="10">
    <source>
        <dbReference type="RuleBase" id="RU361195"/>
    </source>
</evidence>
<dbReference type="Gene3D" id="3.90.520.10">
    <property type="entry name" value="SMAD MH1 domain"/>
    <property type="match status" value="1"/>
</dbReference>